<evidence type="ECO:0000259" key="2">
    <source>
        <dbReference type="Pfam" id="PF25344"/>
    </source>
</evidence>
<dbReference type="EMBL" id="JAUCMV010000001">
    <property type="protein sequence ID" value="KAK0422650.1"/>
    <property type="molecule type" value="Genomic_DNA"/>
</dbReference>
<comment type="caution">
    <text evidence="3">The sequence shown here is derived from an EMBL/GenBank/DDBJ whole genome shotgun (WGS) entry which is preliminary data.</text>
</comment>
<dbReference type="InterPro" id="IPR057437">
    <property type="entry name" value="PIF1/LRR1_PH"/>
</dbReference>
<dbReference type="Proteomes" id="UP001175271">
    <property type="component" value="Unassembled WGS sequence"/>
</dbReference>
<evidence type="ECO:0000313" key="4">
    <source>
        <dbReference type="Proteomes" id="UP001175271"/>
    </source>
</evidence>
<reference evidence="3" key="1">
    <citation type="submission" date="2023-06" db="EMBL/GenBank/DDBJ databases">
        <title>Genomic analysis of the entomopathogenic nematode Steinernema hermaphroditum.</title>
        <authorList>
            <person name="Schwarz E.M."/>
            <person name="Heppert J.K."/>
            <person name="Baniya A."/>
            <person name="Schwartz H.T."/>
            <person name="Tan C.-H."/>
            <person name="Antoshechkin I."/>
            <person name="Sternberg P.W."/>
            <person name="Goodrich-Blair H."/>
            <person name="Dillman A.R."/>
        </authorList>
    </citation>
    <scope>NUCLEOTIDE SEQUENCE</scope>
    <source>
        <strain evidence="3">PS9179</strain>
        <tissue evidence="3">Whole animal</tissue>
    </source>
</reference>
<protein>
    <recommendedName>
        <fullName evidence="2">PIF1/LRR1 pleckstrin homology domain-containing protein</fullName>
    </recommendedName>
</protein>
<dbReference type="Pfam" id="PF25344">
    <property type="entry name" value="PH_LRR1"/>
    <property type="match status" value="1"/>
</dbReference>
<gene>
    <name evidence="3" type="ORF">QR680_007699</name>
</gene>
<organism evidence="3 4">
    <name type="scientific">Steinernema hermaphroditum</name>
    <dbReference type="NCBI Taxonomy" id="289476"/>
    <lineage>
        <taxon>Eukaryota</taxon>
        <taxon>Metazoa</taxon>
        <taxon>Ecdysozoa</taxon>
        <taxon>Nematoda</taxon>
        <taxon>Chromadorea</taxon>
        <taxon>Rhabditida</taxon>
        <taxon>Tylenchina</taxon>
        <taxon>Panagrolaimomorpha</taxon>
        <taxon>Strongyloidoidea</taxon>
        <taxon>Steinernematidae</taxon>
        <taxon>Steinernema</taxon>
    </lineage>
</organism>
<accession>A0AA39IDZ5</accession>
<name>A0AA39IDZ5_9BILA</name>
<proteinExistence type="predicted"/>
<dbReference type="AlphaFoldDB" id="A0AA39IDZ5"/>
<evidence type="ECO:0000313" key="3">
    <source>
        <dbReference type="EMBL" id="KAK0422650.1"/>
    </source>
</evidence>
<dbReference type="SUPFAM" id="SSF52058">
    <property type="entry name" value="L domain-like"/>
    <property type="match status" value="1"/>
</dbReference>
<sequence length="337" mass="38116">MHLTCTVNLQPQSCSNTRKVERPYKATVTLVQRRNPQGKQDHSLIIKAPSQKTKTVPPLLISPDTVAQLFTNRVKLGRATIEFKKNLSLYINEANPKQLHDLMESVRDVLLGRTSKPKSAVPPSMMNCGANPTRPVNLRVQERSQYPTRGFPSDLSELSIAPINMQKIDRRWFRCSSLMKFEVWGNPLTKDVEFSKRMSLIGALRRLQALTLAEMDIKSFPIAFLPRLLTLSCSNNKLKCIPATLQLCRLASLDFSDNELAWDISDLIVPREVQRRKYCITFCFNCNKLVPGDSATKIYKSIPVSKFRSESVSTVGMQANPQVVIYEHCCLTCVSKL</sequence>
<feature type="domain" description="PIF1/LRR1 pleckstrin homology" evidence="2">
    <location>
        <begin position="1"/>
        <end position="116"/>
    </location>
</feature>
<keyword evidence="4" id="KW-1185">Reference proteome</keyword>
<evidence type="ECO:0000256" key="1">
    <source>
        <dbReference type="ARBA" id="ARBA00023242"/>
    </source>
</evidence>
<dbReference type="Gene3D" id="3.80.10.10">
    <property type="entry name" value="Ribonuclease Inhibitor"/>
    <property type="match status" value="1"/>
</dbReference>
<dbReference type="InterPro" id="IPR032675">
    <property type="entry name" value="LRR_dom_sf"/>
</dbReference>
<keyword evidence="1" id="KW-0539">Nucleus</keyword>